<evidence type="ECO:0000313" key="3">
    <source>
        <dbReference type="Proteomes" id="UP000007374"/>
    </source>
</evidence>
<dbReference type="InterPro" id="IPR029045">
    <property type="entry name" value="ClpP/crotonase-like_dom_sf"/>
</dbReference>
<proteinExistence type="predicted"/>
<organism evidence="2 3">
    <name type="scientific">Nitratireductor indicus C115</name>
    <dbReference type="NCBI Taxonomy" id="1231190"/>
    <lineage>
        <taxon>Bacteria</taxon>
        <taxon>Pseudomonadati</taxon>
        <taxon>Pseudomonadota</taxon>
        <taxon>Alphaproteobacteria</taxon>
        <taxon>Hyphomicrobiales</taxon>
        <taxon>Phyllobacteriaceae</taxon>
        <taxon>Nitratireductor</taxon>
    </lineage>
</organism>
<evidence type="ECO:0000256" key="1">
    <source>
        <dbReference type="SAM" id="MobiDB-lite"/>
    </source>
</evidence>
<evidence type="ECO:0008006" key="4">
    <source>
        <dbReference type="Google" id="ProtNLM"/>
    </source>
</evidence>
<dbReference type="STRING" id="721133.SAMN05216176_107219"/>
<evidence type="ECO:0000313" key="2">
    <source>
        <dbReference type="EMBL" id="EKF42153.1"/>
    </source>
</evidence>
<gene>
    <name evidence="2" type="ORF">NA8A_11410</name>
</gene>
<sequence length="418" mass="46509">MFASSWKSAPRPGCGDAGIILCRRRIQDTLPEQIIPQQDRFENPRVVVLSGFFKFAKKRLFSSGLLLLALLAAPLDGRANTNGFDKYGPFFFIYEQPQMLIYSGQVGANDLLNLKKALREHPTITTLILKDNPGGLVHIGLVIAEEIYERGLDTYIPKDSFCASACSFVFFAGKNRIAEGRLGVHQISAPEMNGSQAQFGVSDIVATLPKYGVAADVLGIMFRTPPDDMYFFSPHEITKYGINRTGQAYVARAEPVPAPAPAPSPTNPPERQVRAAPPAPQQPAAAQPQRVTDEQRAVNAAVLIIQAGSASADKAMEFTREFYADQVEYFKRKVSKDEILEDKRAYFSRWSRREFNVHEESLHAKCQKAICAVIGTYDYYVSSPERGKETSGTAEFSYILDFSDRLRIVHEDGEVVRR</sequence>
<protein>
    <recommendedName>
        <fullName evidence="4">Periplasmic protein-like protein</fullName>
    </recommendedName>
</protein>
<dbReference type="AlphaFoldDB" id="K2N472"/>
<dbReference type="EMBL" id="AMSI01000007">
    <property type="protein sequence ID" value="EKF42153.1"/>
    <property type="molecule type" value="Genomic_DNA"/>
</dbReference>
<dbReference type="Proteomes" id="UP000007374">
    <property type="component" value="Unassembled WGS sequence"/>
</dbReference>
<feature type="compositionally biased region" description="Pro residues" evidence="1">
    <location>
        <begin position="256"/>
        <end position="268"/>
    </location>
</feature>
<dbReference type="SUPFAM" id="SSF52096">
    <property type="entry name" value="ClpP/crotonase"/>
    <property type="match status" value="1"/>
</dbReference>
<dbReference type="PATRIC" id="fig|1231190.3.peg.2376"/>
<reference evidence="2 3" key="1">
    <citation type="journal article" date="2012" name="J. Bacteriol.">
        <title>Genome Sequence of Nitratireductor indicus Type Strain C115.</title>
        <authorList>
            <person name="Lai Q."/>
            <person name="Li G."/>
            <person name="Yu Z."/>
            <person name="Shao Z."/>
        </authorList>
    </citation>
    <scope>NUCLEOTIDE SEQUENCE [LARGE SCALE GENOMIC DNA]</scope>
    <source>
        <strain evidence="2 3">C115</strain>
    </source>
</reference>
<keyword evidence="3" id="KW-1185">Reference proteome</keyword>
<feature type="region of interest" description="Disordered" evidence="1">
    <location>
        <begin position="255"/>
        <end position="292"/>
    </location>
</feature>
<dbReference type="eggNOG" id="COG3904">
    <property type="taxonomic scope" value="Bacteria"/>
</dbReference>
<comment type="caution">
    <text evidence="2">The sequence shown here is derived from an EMBL/GenBank/DDBJ whole genome shotgun (WGS) entry which is preliminary data.</text>
</comment>
<accession>K2N472</accession>
<name>K2N472_9HYPH</name>